<dbReference type="EMBL" id="CAEZXH010000010">
    <property type="protein sequence ID" value="CAB4677522.1"/>
    <property type="molecule type" value="Genomic_DNA"/>
</dbReference>
<evidence type="ECO:0000256" key="3">
    <source>
        <dbReference type="ARBA" id="ARBA00023002"/>
    </source>
</evidence>
<evidence type="ECO:0000313" key="6">
    <source>
        <dbReference type="EMBL" id="CAB4590304.1"/>
    </source>
</evidence>
<evidence type="ECO:0000256" key="2">
    <source>
        <dbReference type="ARBA" id="ARBA00022857"/>
    </source>
</evidence>
<reference evidence="7" key="1">
    <citation type="submission" date="2020-05" db="EMBL/GenBank/DDBJ databases">
        <authorList>
            <person name="Chiriac C."/>
            <person name="Salcher M."/>
            <person name="Ghai R."/>
            <person name="Kavagutti S V."/>
        </authorList>
    </citation>
    <scope>NUCLEOTIDE SEQUENCE</scope>
</reference>
<dbReference type="EMBL" id="CAEZZS010000034">
    <property type="protein sequence ID" value="CAB4778465.1"/>
    <property type="molecule type" value="Genomic_DNA"/>
</dbReference>
<evidence type="ECO:0000256" key="4">
    <source>
        <dbReference type="ARBA" id="ARBA00023235"/>
    </source>
</evidence>
<evidence type="ECO:0000313" key="10">
    <source>
        <dbReference type="EMBL" id="CAB5039073.1"/>
    </source>
</evidence>
<dbReference type="AlphaFoldDB" id="A0A6J6MUM4"/>
<dbReference type="SUPFAM" id="SSF51735">
    <property type="entry name" value="NAD(P)-binding Rossmann-fold domains"/>
    <property type="match status" value="1"/>
</dbReference>
<name>A0A6J6MUM4_9ZZZZ</name>
<keyword evidence="2" id="KW-0521">NADP</keyword>
<dbReference type="InterPro" id="IPR028614">
    <property type="entry name" value="GDP_fucose/colitose_synth"/>
</dbReference>
<dbReference type="Gene3D" id="3.40.50.720">
    <property type="entry name" value="NAD(P)-binding Rossmann-like Domain"/>
    <property type="match status" value="1"/>
</dbReference>
<dbReference type="EMBL" id="CAFBPY010000129">
    <property type="protein sequence ID" value="CAB5039073.1"/>
    <property type="molecule type" value="Genomic_DNA"/>
</dbReference>
<comment type="similarity">
    <text evidence="1">Belongs to the NAD(P)-dependent epimerase/dehydratase family. Fucose synthase subfamily.</text>
</comment>
<dbReference type="EMBL" id="CAFBLI010000001">
    <property type="protein sequence ID" value="CAB4855195.1"/>
    <property type="molecule type" value="Genomic_DNA"/>
</dbReference>
<sequence length="307" mass="33843">MTILVAGKTGLVGSAILRGLNKAGKTAVGINSKDLDLLDRKKTFEYIQDLKPSLIIDAAARVGGIGANSNFPVDFLSENLQIQCNLMDAAHVAKVEKFVFLGSSCIYPKFATQPLNEKSLLTGELEESNSAYAIAKIAGIELIKSYRKQFGHNWISLMPTNLYGPYDNFDLENSHVLPALIRKFIDAKNTKSETVTLWGSGTPLRDFMHVDDLSEAVIFCSEKFNENEHINIGSGQEISINNLAVLISNIVGFTGKIEWDKSRLDGTPRKVLDVSKLEAYGWTPKISLENGIRDTVNWYQSKGVAIK</sequence>
<dbReference type="InterPro" id="IPR001509">
    <property type="entry name" value="Epimerase_deHydtase"/>
</dbReference>
<dbReference type="InterPro" id="IPR036291">
    <property type="entry name" value="NAD(P)-bd_dom_sf"/>
</dbReference>
<dbReference type="EMBL" id="CAEZUJ010000003">
    <property type="protein sequence ID" value="CAB4590304.1"/>
    <property type="molecule type" value="Genomic_DNA"/>
</dbReference>
<dbReference type="HAMAP" id="MF_00956">
    <property type="entry name" value="GDP_fucose_synth"/>
    <property type="match status" value="1"/>
</dbReference>
<dbReference type="PANTHER" id="PTHR43238:SF1">
    <property type="entry name" value="GDP-L-FUCOSE SYNTHASE"/>
    <property type="match status" value="1"/>
</dbReference>
<dbReference type="CDD" id="cd05239">
    <property type="entry name" value="GDP_FS_SDR_e"/>
    <property type="match status" value="1"/>
</dbReference>
<proteinExistence type="inferred from homology"/>
<dbReference type="Pfam" id="PF01370">
    <property type="entry name" value="Epimerase"/>
    <property type="match status" value="1"/>
</dbReference>
<dbReference type="GO" id="GO:0050577">
    <property type="term" value="F:GDP-L-fucose synthase activity"/>
    <property type="evidence" value="ECO:0007669"/>
    <property type="project" value="TreeGrafter"/>
</dbReference>
<dbReference type="Gene3D" id="3.90.25.10">
    <property type="entry name" value="UDP-galactose 4-epimerase, domain 1"/>
    <property type="match status" value="1"/>
</dbReference>
<gene>
    <name evidence="6" type="ORF">UFOPK1811_00121</name>
    <name evidence="7" type="ORF">UFOPK2360_00288</name>
    <name evidence="8" type="ORF">UFOPK2922_00837</name>
    <name evidence="9" type="ORF">UFOPK3306_00033</name>
    <name evidence="10" type="ORF">UFOPK4209_00824</name>
</gene>
<evidence type="ECO:0000313" key="7">
    <source>
        <dbReference type="EMBL" id="CAB4677522.1"/>
    </source>
</evidence>
<dbReference type="PANTHER" id="PTHR43238">
    <property type="entry name" value="GDP-L-FUCOSE SYNTHASE"/>
    <property type="match status" value="1"/>
</dbReference>
<evidence type="ECO:0000313" key="8">
    <source>
        <dbReference type="EMBL" id="CAB4778465.1"/>
    </source>
</evidence>
<dbReference type="GO" id="GO:0016853">
    <property type="term" value="F:isomerase activity"/>
    <property type="evidence" value="ECO:0007669"/>
    <property type="project" value="UniProtKB-KW"/>
</dbReference>
<evidence type="ECO:0000259" key="5">
    <source>
        <dbReference type="Pfam" id="PF01370"/>
    </source>
</evidence>
<protein>
    <submittedName>
        <fullName evidence="7">Unannotated protein</fullName>
    </submittedName>
</protein>
<keyword evidence="3" id="KW-0560">Oxidoreductase</keyword>
<evidence type="ECO:0000313" key="9">
    <source>
        <dbReference type="EMBL" id="CAB4855195.1"/>
    </source>
</evidence>
<organism evidence="7">
    <name type="scientific">freshwater metagenome</name>
    <dbReference type="NCBI Taxonomy" id="449393"/>
    <lineage>
        <taxon>unclassified sequences</taxon>
        <taxon>metagenomes</taxon>
        <taxon>ecological metagenomes</taxon>
    </lineage>
</organism>
<evidence type="ECO:0000256" key="1">
    <source>
        <dbReference type="ARBA" id="ARBA00005959"/>
    </source>
</evidence>
<feature type="domain" description="NAD-dependent epimerase/dehydratase" evidence="5">
    <location>
        <begin position="3"/>
        <end position="233"/>
    </location>
</feature>
<keyword evidence="4" id="KW-0413">Isomerase</keyword>
<accession>A0A6J6MUM4</accession>